<evidence type="ECO:0000259" key="10">
    <source>
        <dbReference type="Pfam" id="PF12862"/>
    </source>
</evidence>
<feature type="domain" description="Anaphase-promoting complex subunit 5" evidence="10">
    <location>
        <begin position="636"/>
        <end position="713"/>
    </location>
</feature>
<evidence type="ECO:0000256" key="1">
    <source>
        <dbReference type="ARBA" id="ARBA00007450"/>
    </source>
</evidence>
<dbReference type="PANTHER" id="PTHR12830">
    <property type="entry name" value="ANAPHASE-PROMOTING COMPLEX SUBUNIT 5"/>
    <property type="match status" value="1"/>
</dbReference>
<keyword evidence="5" id="KW-0833">Ubl conjugation pathway</keyword>
<evidence type="ECO:0000313" key="11">
    <source>
        <dbReference type="EMBL" id="KAB8356507.1"/>
    </source>
</evidence>
<dbReference type="GO" id="GO:0051301">
    <property type="term" value="P:cell division"/>
    <property type="evidence" value="ECO:0007669"/>
    <property type="project" value="UniProtKB-KW"/>
</dbReference>
<dbReference type="GO" id="GO:0070979">
    <property type="term" value="P:protein K11-linked ubiquitination"/>
    <property type="evidence" value="ECO:0007669"/>
    <property type="project" value="TreeGrafter"/>
</dbReference>
<feature type="region of interest" description="Disordered" evidence="9">
    <location>
        <begin position="328"/>
        <end position="367"/>
    </location>
</feature>
<evidence type="ECO:0000256" key="3">
    <source>
        <dbReference type="ARBA" id="ARBA00022618"/>
    </source>
</evidence>
<evidence type="ECO:0000313" key="12">
    <source>
        <dbReference type="Proteomes" id="UP000327013"/>
    </source>
</evidence>
<dbReference type="EMBL" id="VIBQ01000016">
    <property type="protein sequence ID" value="KAB8356507.1"/>
    <property type="molecule type" value="Genomic_DNA"/>
</dbReference>
<proteinExistence type="inferred from homology"/>
<keyword evidence="12" id="KW-1185">Reference proteome</keyword>
<dbReference type="GO" id="GO:0031145">
    <property type="term" value="P:anaphase-promoting complex-dependent catabolic process"/>
    <property type="evidence" value="ECO:0007669"/>
    <property type="project" value="TreeGrafter"/>
</dbReference>
<evidence type="ECO:0000256" key="2">
    <source>
        <dbReference type="ARBA" id="ARBA00016066"/>
    </source>
</evidence>
<comment type="similarity">
    <text evidence="1">Belongs to the APC5 family.</text>
</comment>
<comment type="function">
    <text evidence="8">Component of the anaphase promoting complex/cyclosome (APC/C), a cell cycle-regulated E3 ubiquitin ligase that controls progression through mitosis and the G1 phase of the cell cycle. The APC/C complex acts by mediating ubiquitination and subsequent degradation of target proteins: it mainly mediates the formation of 'Lys-11'-linked polyubiquitin chains and, to a lower extent, the formation of 'Lys-48'- and 'Lys-63'-linked polyubiquitin chains. The APC/C complex catalyzes assembly of branched 'Lys-11'-/'Lys-48'-linked branched ubiquitin chains on target proteins.</text>
</comment>
<dbReference type="UniPathway" id="UPA00143"/>
<sequence>MACKGARIASLQKLPPEPRVRHPALQRGSLLRRRRRNPRASSIAMSSWLGCREITLHDSRRGLSIWQNSLVLLHSASVARVGVSFSLPTEPSENATPVQAFDFVYSSFLLMLYLSFQKSVCTVVKGETYLVAVAPGVSLHAQVLVGVLRAVLDRRQVALVLPVLVPLDPGVCGGDDERGHDDVDGQLAPELFLLAPPSTCRTLFRCARNEYVPAVAAACSLTANRSRLKALSYWPSSLGTTLPACWPGCSAARRAAPLLKGGDCARGRMEMVAVRGARLKLGRFEELSQAICQAFGTLRKKHHGHGKAAAMSLYCFLEHLHGVVGTRRPTGAPFATPPRSAHRHAPSSSSSTAALPIAPPRDRHGAMSRPRFLNPGKLALLHLIGFYCDGFVPPHATIDVLSYITARLVPNFASGTPASATSQFEVVLPDLKDLLSREAPDDGQTPPWVRFAHVLCHHRNLNDLFNFFARDGRLDHLFYRSKRRTPEQKAEIHLVELHPASLIGIFVRRARLEFDRLTFHEAVALWQDYTRFRAPATEGLDANDASLGQLDADDNFHSDHFDVDDFVDNSDGNIAAVLALARESGMQQPHHDALPQKISRDDMEKLLEFQVTQMQSRALPIPKAAQPCSPQRPCADRDYPSSFENLHRYYDYALNGKDRSRYPYALLNMAILQFTFGCYDEAIAAIHETITTAREHKDMVCLNFSLSWLHHFRTIHRAYGDGKFDNYISESDAQGLAFLKTKAQENKMWSVLSSALLSEARLYLAKGHRPRHAIARLVESAELNNTFAIATVESSLLHVQASVYARLGITSMSTAYSNVILQCLKTQVDAEDLIRARCRLAYISAVAGEYAAADRILASISLASYQTLRLHQLIANYTNLVKLKKSLHHNHLRAAQTLLESLVSGQDSEPEFRAHAALLSHDRLVRAGNFSDAFENLKNLIAAAERADADVALRARLLVAKARLFARAGRAQKGLTLALRAVAAAREVKIMPVLFDAIGALGTVLIVAGSSQEAEKIVESVVYLARETEDLSLVASLQGTLADACWTTATGATKVVASRSSDERELAGDTELPEEKKLVEETLEEAKTAATRRALVWLLRAAAAYEKLEDVLGQIEMCDKAEMLYRVLGDEGHAKEMSKKKTEAARMMKDRINTL</sequence>
<accession>A0A5N6KXI3</accession>
<dbReference type="SUPFAM" id="SSF48452">
    <property type="entry name" value="TPR-like"/>
    <property type="match status" value="1"/>
</dbReference>
<evidence type="ECO:0000256" key="5">
    <source>
        <dbReference type="ARBA" id="ARBA00022786"/>
    </source>
</evidence>
<keyword evidence="4" id="KW-0498">Mitosis</keyword>
<dbReference type="Proteomes" id="UP000327013">
    <property type="component" value="Unassembled WGS sequence"/>
</dbReference>
<reference evidence="11 12" key="1">
    <citation type="submission" date="2019-06" db="EMBL/GenBank/DDBJ databases">
        <title>A chromosomal-level reference genome of Carpinus fangiana (Coryloideae, Betulaceae).</title>
        <authorList>
            <person name="Yang X."/>
            <person name="Wang Z."/>
            <person name="Zhang L."/>
            <person name="Hao G."/>
            <person name="Liu J."/>
            <person name="Yang Y."/>
        </authorList>
    </citation>
    <scope>NUCLEOTIDE SEQUENCE [LARGE SCALE GENOMIC DNA]</scope>
    <source>
        <strain evidence="11">Cfa_2016G</strain>
        <tissue evidence="11">Leaf</tissue>
    </source>
</reference>
<name>A0A5N6KXI3_9ROSI</name>
<evidence type="ECO:0000256" key="6">
    <source>
        <dbReference type="ARBA" id="ARBA00023306"/>
    </source>
</evidence>
<evidence type="ECO:0000256" key="9">
    <source>
        <dbReference type="SAM" id="MobiDB-lite"/>
    </source>
</evidence>
<keyword evidence="6" id="KW-0131">Cell cycle</keyword>
<dbReference type="AlphaFoldDB" id="A0A5N6KXI3"/>
<evidence type="ECO:0000256" key="7">
    <source>
        <dbReference type="ARBA" id="ARBA00031069"/>
    </source>
</evidence>
<dbReference type="PANTHER" id="PTHR12830:SF9">
    <property type="entry name" value="ANAPHASE-PROMOTING COMPLEX SUBUNIT 5"/>
    <property type="match status" value="1"/>
</dbReference>
<organism evidence="11 12">
    <name type="scientific">Carpinus fangiana</name>
    <dbReference type="NCBI Taxonomy" id="176857"/>
    <lineage>
        <taxon>Eukaryota</taxon>
        <taxon>Viridiplantae</taxon>
        <taxon>Streptophyta</taxon>
        <taxon>Embryophyta</taxon>
        <taxon>Tracheophyta</taxon>
        <taxon>Spermatophyta</taxon>
        <taxon>Magnoliopsida</taxon>
        <taxon>eudicotyledons</taxon>
        <taxon>Gunneridae</taxon>
        <taxon>Pentapetalae</taxon>
        <taxon>rosids</taxon>
        <taxon>fabids</taxon>
        <taxon>Fagales</taxon>
        <taxon>Betulaceae</taxon>
        <taxon>Carpinus</taxon>
    </lineage>
</organism>
<evidence type="ECO:0000256" key="4">
    <source>
        <dbReference type="ARBA" id="ARBA00022776"/>
    </source>
</evidence>
<protein>
    <recommendedName>
        <fullName evidence="2">Anaphase-promoting complex subunit 5</fullName>
    </recommendedName>
    <alternativeName>
        <fullName evidence="7">Cyclosome subunit 5</fullName>
    </alternativeName>
</protein>
<comment type="caution">
    <text evidence="11">The sequence shown here is derived from an EMBL/GenBank/DDBJ whole genome shotgun (WGS) entry which is preliminary data.</text>
</comment>
<dbReference type="InterPro" id="IPR026000">
    <property type="entry name" value="Apc5_dom"/>
</dbReference>
<keyword evidence="3" id="KW-0132">Cell division</keyword>
<dbReference type="OrthoDB" id="2504561at2759"/>
<dbReference type="InterPro" id="IPR037679">
    <property type="entry name" value="Apc5"/>
</dbReference>
<gene>
    <name evidence="11" type="ORF">FH972_024090</name>
</gene>
<feature type="compositionally biased region" description="Low complexity" evidence="9">
    <location>
        <begin position="346"/>
        <end position="356"/>
    </location>
</feature>
<evidence type="ECO:0000256" key="8">
    <source>
        <dbReference type="ARBA" id="ARBA00045696"/>
    </source>
</evidence>
<dbReference type="GO" id="GO:0005680">
    <property type="term" value="C:anaphase-promoting complex"/>
    <property type="evidence" value="ECO:0007669"/>
    <property type="project" value="InterPro"/>
</dbReference>
<dbReference type="Pfam" id="PF12862">
    <property type="entry name" value="ANAPC5"/>
    <property type="match status" value="1"/>
</dbReference>
<dbReference type="GO" id="GO:0045842">
    <property type="term" value="P:positive regulation of mitotic metaphase/anaphase transition"/>
    <property type="evidence" value="ECO:0007669"/>
    <property type="project" value="TreeGrafter"/>
</dbReference>
<dbReference type="Gene3D" id="1.25.40.10">
    <property type="entry name" value="Tetratricopeptide repeat domain"/>
    <property type="match status" value="1"/>
</dbReference>
<dbReference type="InterPro" id="IPR011990">
    <property type="entry name" value="TPR-like_helical_dom_sf"/>
</dbReference>